<dbReference type="InterPro" id="IPR040701">
    <property type="entry name" value="Bact_RF_family2"/>
</dbReference>
<proteinExistence type="predicted"/>
<dbReference type="GO" id="GO:0016787">
    <property type="term" value="F:hydrolase activity"/>
    <property type="evidence" value="ECO:0007669"/>
    <property type="project" value="UniProtKB-KW"/>
</dbReference>
<evidence type="ECO:0000313" key="1">
    <source>
        <dbReference type="EMBL" id="MFD1518630.1"/>
    </source>
</evidence>
<evidence type="ECO:0000313" key="2">
    <source>
        <dbReference type="Proteomes" id="UP001597114"/>
    </source>
</evidence>
<keyword evidence="2" id="KW-1185">Reference proteome</keyword>
<dbReference type="Proteomes" id="UP001597114">
    <property type="component" value="Unassembled WGS sequence"/>
</dbReference>
<reference evidence="2" key="1">
    <citation type="journal article" date="2019" name="Int. J. Syst. Evol. Microbiol.">
        <title>The Global Catalogue of Microorganisms (GCM) 10K type strain sequencing project: providing services to taxonomists for standard genome sequencing and annotation.</title>
        <authorList>
            <consortium name="The Broad Institute Genomics Platform"/>
            <consortium name="The Broad Institute Genome Sequencing Center for Infectious Disease"/>
            <person name="Wu L."/>
            <person name="Ma J."/>
        </authorList>
    </citation>
    <scope>NUCLEOTIDE SEQUENCE [LARGE SCALE GENOMIC DNA]</scope>
    <source>
        <strain evidence="2">CCM 7043</strain>
    </source>
</reference>
<dbReference type="Gene3D" id="3.30.420.60">
    <property type="entry name" value="eRF1 domain 2"/>
    <property type="match status" value="1"/>
</dbReference>
<protein>
    <submittedName>
        <fullName evidence="1">Vms1/Ankzf1 family peptidyl-tRNA hydrolase</fullName>
    </submittedName>
</protein>
<dbReference type="Pfam" id="PF18844">
    <property type="entry name" value="baeRF_family2"/>
    <property type="match status" value="1"/>
</dbReference>
<gene>
    <name evidence="1" type="ORF">ACFSJD_14110</name>
</gene>
<comment type="caution">
    <text evidence="1">The sequence shown here is derived from an EMBL/GenBank/DDBJ whole genome shotgun (WGS) entry which is preliminary data.</text>
</comment>
<name>A0ABW4EXA1_9PSEU</name>
<accession>A0ABW4EXA1</accession>
<sequence length="381" mass="41207">MDLRFLRRLTEPTEPCATVYLDASHDSEDAEHALRLRWQERRTSLEEQGADARTLDALEDAVLRGRRAAGRAGRVLVARGDEVPLDRFLPEPPDQPSATWGVAPDLLPMLLQLPEPMTAVVVRVDRGGGEILLADPSDADAETEPVEEFEGEEHPLHKVRGGGWKHLKMQHTVENTWRSNVREVAERVDRRVVETGARLVVLAGEAQSRRLLHDNLGEESAKYAVEVEHSGMPSGADDPELEAAVDTAARDASTRERLAVLDHLDQVAARPDGAFAQGIRPVLAALRAEQVDTLLLDGGVERAALVWIAEPSTHVALEREELEAIGDEPVDQVPVDSALLRAAAGSGAAFQPLGGGRTGLVGRPVEDGVAALLRWAPAASS</sequence>
<organism evidence="1 2">
    <name type="scientific">Pseudonocardia yunnanensis</name>
    <dbReference type="NCBI Taxonomy" id="58107"/>
    <lineage>
        <taxon>Bacteria</taxon>
        <taxon>Bacillati</taxon>
        <taxon>Actinomycetota</taxon>
        <taxon>Actinomycetes</taxon>
        <taxon>Pseudonocardiales</taxon>
        <taxon>Pseudonocardiaceae</taxon>
        <taxon>Pseudonocardia</taxon>
    </lineage>
</organism>
<keyword evidence="1" id="KW-0378">Hydrolase</keyword>
<dbReference type="InterPro" id="IPR042226">
    <property type="entry name" value="eFR1_2_sf"/>
</dbReference>
<dbReference type="EMBL" id="JBHUCO010000014">
    <property type="protein sequence ID" value="MFD1518630.1"/>
    <property type="molecule type" value="Genomic_DNA"/>
</dbReference>
<dbReference type="RefSeq" id="WP_344726472.1">
    <property type="nucleotide sequence ID" value="NZ_BAAAUS010000037.1"/>
</dbReference>